<reference evidence="2 3" key="1">
    <citation type="submission" date="2018-12" db="EMBL/GenBank/DDBJ databases">
        <authorList>
            <person name="Tiukova I."/>
            <person name="Dainat J."/>
        </authorList>
    </citation>
    <scope>NUCLEOTIDE SEQUENCE [LARGE SCALE GENOMIC DNA]</scope>
</reference>
<dbReference type="Proteomes" id="UP000290900">
    <property type="component" value="Unassembled WGS sequence"/>
</dbReference>
<feature type="compositionally biased region" description="Basic and acidic residues" evidence="1">
    <location>
        <begin position="118"/>
        <end position="139"/>
    </location>
</feature>
<dbReference type="InParanoid" id="A0A448YGT4"/>
<evidence type="ECO:0000313" key="2">
    <source>
        <dbReference type="EMBL" id="VEU20130.1"/>
    </source>
</evidence>
<accession>A0A448YGT4</accession>
<feature type="region of interest" description="Disordered" evidence="1">
    <location>
        <begin position="116"/>
        <end position="139"/>
    </location>
</feature>
<gene>
    <name evidence="2" type="ORF">BRENAR_LOCUS865</name>
</gene>
<dbReference type="EMBL" id="CAACVR010000002">
    <property type="protein sequence ID" value="VEU20130.1"/>
    <property type="molecule type" value="Genomic_DNA"/>
</dbReference>
<evidence type="ECO:0000256" key="1">
    <source>
        <dbReference type="SAM" id="MobiDB-lite"/>
    </source>
</evidence>
<evidence type="ECO:0000313" key="3">
    <source>
        <dbReference type="Proteomes" id="UP000290900"/>
    </source>
</evidence>
<organism evidence="2 3">
    <name type="scientific">Brettanomyces naardenensis</name>
    <name type="common">Yeast</name>
    <dbReference type="NCBI Taxonomy" id="13370"/>
    <lineage>
        <taxon>Eukaryota</taxon>
        <taxon>Fungi</taxon>
        <taxon>Dikarya</taxon>
        <taxon>Ascomycota</taxon>
        <taxon>Saccharomycotina</taxon>
        <taxon>Pichiomycetes</taxon>
        <taxon>Pichiales</taxon>
        <taxon>Pichiaceae</taxon>
        <taxon>Brettanomyces</taxon>
    </lineage>
</organism>
<sequence length="318" mass="37368">MFDLRAFGHRLANLFSREKSCPELPLYQYIDQRQASYIPDLSAAYPPSFSYYGCMFDRVRPELFIKPLRPLRISENLADPNWEVEEEEVSKPRDEEEAVGFVPRADKQRSLLSLLRENSQEKSDQEKRIVSDEVEDGERQKENNIDVGKMIPTAHSSSGACIYMQTDSISQLRMLKEDFSKRREEMEVEDEEPEHQEQVHSGEPVTYSKISFSNRMQRLIFDEDETCESLRETIRLFNQEQGSSINSSPKKSCLKANSNENYVLESVRAQGCDLVDVEEFVKYTDIYEQKRWELQDYLSEYRFKQVSEYYDSNRDITI</sequence>
<keyword evidence="3" id="KW-1185">Reference proteome</keyword>
<proteinExistence type="predicted"/>
<protein>
    <submittedName>
        <fullName evidence="2">DEKNAAC101037</fullName>
    </submittedName>
</protein>
<dbReference type="OrthoDB" id="3994279at2759"/>
<name>A0A448YGT4_BRENA</name>
<dbReference type="AlphaFoldDB" id="A0A448YGT4"/>